<keyword evidence="2 6" id="KW-0812">Transmembrane</keyword>
<dbReference type="AlphaFoldDB" id="A0A8S1D4N2"/>
<evidence type="ECO:0000313" key="8">
    <source>
        <dbReference type="EMBL" id="CAB3376447.1"/>
    </source>
</evidence>
<reference evidence="8 9" key="1">
    <citation type="submission" date="2020-04" db="EMBL/GenBank/DDBJ databases">
        <authorList>
            <person name="Alioto T."/>
            <person name="Alioto T."/>
            <person name="Gomez Garrido J."/>
        </authorList>
    </citation>
    <scope>NUCLEOTIDE SEQUENCE [LARGE SCALE GENOMIC DNA]</scope>
</reference>
<proteinExistence type="predicted"/>
<dbReference type="OrthoDB" id="6604018at2759"/>
<evidence type="ECO:0000256" key="2">
    <source>
        <dbReference type="ARBA" id="ARBA00022692"/>
    </source>
</evidence>
<evidence type="ECO:0000256" key="4">
    <source>
        <dbReference type="ARBA" id="ARBA00023136"/>
    </source>
</evidence>
<dbReference type="Pfam" id="PF04588">
    <property type="entry name" value="HIG_1_N"/>
    <property type="match status" value="1"/>
</dbReference>
<gene>
    <name evidence="8" type="ORF">CLODIP_2_CD04028</name>
</gene>
<dbReference type="PROSITE" id="PS51503">
    <property type="entry name" value="HIG1"/>
    <property type="match status" value="1"/>
</dbReference>
<dbReference type="GO" id="GO:0031966">
    <property type="term" value="C:mitochondrial membrane"/>
    <property type="evidence" value="ECO:0007669"/>
    <property type="project" value="UniProtKB-SubCell"/>
</dbReference>
<sequence length="132" mass="14573">MGKSDAKETKEATSKNTAGSKDDDYTSEFDWIQIRQKIENYENIQEETFTSKLKRKFGENPLVPIGAFATMGALTIGLWNFRLGKKRMSQNMMRLRIAAQGFTVVALVSGMFLAATATANKGAFIPAATNPK</sequence>
<feature type="domain" description="HIG1" evidence="7">
    <location>
        <begin position="34"/>
        <end position="125"/>
    </location>
</feature>
<dbReference type="Gene3D" id="6.10.140.1320">
    <property type="match status" value="1"/>
</dbReference>
<evidence type="ECO:0000256" key="3">
    <source>
        <dbReference type="ARBA" id="ARBA00022989"/>
    </source>
</evidence>
<keyword evidence="3 6" id="KW-1133">Transmembrane helix</keyword>
<evidence type="ECO:0000259" key="7">
    <source>
        <dbReference type="PROSITE" id="PS51503"/>
    </source>
</evidence>
<evidence type="ECO:0000256" key="5">
    <source>
        <dbReference type="SAM" id="MobiDB-lite"/>
    </source>
</evidence>
<feature type="transmembrane region" description="Helical" evidence="6">
    <location>
        <begin position="93"/>
        <end position="115"/>
    </location>
</feature>
<organism evidence="8 9">
    <name type="scientific">Cloeon dipterum</name>
    <dbReference type="NCBI Taxonomy" id="197152"/>
    <lineage>
        <taxon>Eukaryota</taxon>
        <taxon>Metazoa</taxon>
        <taxon>Ecdysozoa</taxon>
        <taxon>Arthropoda</taxon>
        <taxon>Hexapoda</taxon>
        <taxon>Insecta</taxon>
        <taxon>Pterygota</taxon>
        <taxon>Palaeoptera</taxon>
        <taxon>Ephemeroptera</taxon>
        <taxon>Pisciforma</taxon>
        <taxon>Baetidae</taxon>
        <taxon>Cloeon</taxon>
    </lineage>
</organism>
<dbReference type="PANTHER" id="PTHR12297">
    <property type="entry name" value="HYPOXIA-INDUCBILE GENE 1 HIG1 -RELATED"/>
    <property type="match status" value="1"/>
</dbReference>
<evidence type="ECO:0000313" key="9">
    <source>
        <dbReference type="Proteomes" id="UP000494165"/>
    </source>
</evidence>
<dbReference type="PANTHER" id="PTHR12297:SF18">
    <property type="entry name" value="HIG1 DOMAIN FAMILY MEMBER 2A"/>
    <property type="match status" value="1"/>
</dbReference>
<evidence type="ECO:0000256" key="6">
    <source>
        <dbReference type="SAM" id="Phobius"/>
    </source>
</evidence>
<comment type="caution">
    <text evidence="8">The sequence shown here is derived from an EMBL/GenBank/DDBJ whole genome shotgun (WGS) entry which is preliminary data.</text>
</comment>
<protein>
    <recommendedName>
        <fullName evidence="7">HIG1 domain-containing protein</fullName>
    </recommendedName>
</protein>
<name>A0A8S1D4N2_9INSE</name>
<dbReference type="Proteomes" id="UP000494165">
    <property type="component" value="Unassembled WGS sequence"/>
</dbReference>
<dbReference type="GO" id="GO:0097250">
    <property type="term" value="P:mitochondrial respirasome assembly"/>
    <property type="evidence" value="ECO:0007669"/>
    <property type="project" value="TreeGrafter"/>
</dbReference>
<feature type="compositionally biased region" description="Basic and acidic residues" evidence="5">
    <location>
        <begin position="1"/>
        <end position="13"/>
    </location>
</feature>
<feature type="transmembrane region" description="Helical" evidence="6">
    <location>
        <begin position="62"/>
        <end position="81"/>
    </location>
</feature>
<keyword evidence="9" id="KW-1185">Reference proteome</keyword>
<feature type="region of interest" description="Disordered" evidence="5">
    <location>
        <begin position="1"/>
        <end position="24"/>
    </location>
</feature>
<keyword evidence="4 6" id="KW-0472">Membrane</keyword>
<dbReference type="EMBL" id="CADEPI010000128">
    <property type="protein sequence ID" value="CAB3376447.1"/>
    <property type="molecule type" value="Genomic_DNA"/>
</dbReference>
<comment type="subcellular location">
    <subcellularLocation>
        <location evidence="1">Mitochondrion membrane</location>
    </subcellularLocation>
</comment>
<dbReference type="InterPro" id="IPR007667">
    <property type="entry name" value="Hypoxia_induced_domain"/>
</dbReference>
<evidence type="ECO:0000256" key="1">
    <source>
        <dbReference type="ARBA" id="ARBA00004325"/>
    </source>
</evidence>
<accession>A0A8S1D4N2</accession>
<dbReference type="InterPro" id="IPR050355">
    <property type="entry name" value="RCF1"/>
</dbReference>